<dbReference type="Proteomes" id="UP000218437">
    <property type="component" value="Chromosome"/>
</dbReference>
<keyword evidence="2" id="KW-1185">Reference proteome</keyword>
<dbReference type="AlphaFoldDB" id="A0A290WU48"/>
<dbReference type="RefSeq" id="WP_096234506.1">
    <property type="nucleotide sequence ID" value="NZ_CP023422.1"/>
</dbReference>
<evidence type="ECO:0000313" key="1">
    <source>
        <dbReference type="EMBL" id="ATD60404.1"/>
    </source>
</evidence>
<accession>A0A290WU48</accession>
<name>A0A290WU48_9BURK</name>
<protein>
    <recommendedName>
        <fullName evidence="3">DUF2513 domain-containing protein</fullName>
    </recommendedName>
</protein>
<organism evidence="1 2">
    <name type="scientific">Janthinobacterium svalbardensis</name>
    <dbReference type="NCBI Taxonomy" id="368607"/>
    <lineage>
        <taxon>Bacteria</taxon>
        <taxon>Pseudomonadati</taxon>
        <taxon>Pseudomonadota</taxon>
        <taxon>Betaproteobacteria</taxon>
        <taxon>Burkholderiales</taxon>
        <taxon>Oxalobacteraceae</taxon>
        <taxon>Janthinobacterium</taxon>
    </lineage>
</organism>
<dbReference type="KEGG" id="jsv:CNX70_09590"/>
<gene>
    <name evidence="1" type="ORF">CNX70_09590</name>
</gene>
<evidence type="ECO:0008006" key="3">
    <source>
        <dbReference type="Google" id="ProtNLM"/>
    </source>
</evidence>
<evidence type="ECO:0000313" key="2">
    <source>
        <dbReference type="Proteomes" id="UP000218437"/>
    </source>
</evidence>
<dbReference type="EMBL" id="CP023422">
    <property type="protein sequence ID" value="ATD60404.1"/>
    <property type="molecule type" value="Genomic_DNA"/>
</dbReference>
<proteinExistence type="predicted"/>
<reference evidence="1 2" key="1">
    <citation type="submission" date="2017-09" db="EMBL/GenBank/DDBJ databases">
        <title>Complete genome sequence of Janthinobacterium svalbardensis PAMC 27463.</title>
        <authorList>
            <person name="Cho Y.-J."/>
            <person name="Cho A."/>
            <person name="Kim O.-S."/>
            <person name="Lee J.-I."/>
        </authorList>
    </citation>
    <scope>NUCLEOTIDE SEQUENCE [LARGE SCALE GENOMIC DNA]</scope>
    <source>
        <strain evidence="1 2">PAMC 27463</strain>
    </source>
</reference>
<sequence length="146" mass="15605">MTLSNIDAFDVLTGQIFAKLYENFPKPIFLDARKFVEGGEAACFNADSFTGAEVTPPAEAFINTATWLVQEGYISVRPNSKTATGFSDAVLSEKGLTALKAVPDSLVCRVSLGERLVQSVKAGTMETLKGVTNEVLSVLIKSVTLP</sequence>